<dbReference type="AlphaFoldDB" id="A0A409W526"/>
<evidence type="ECO:0000259" key="2">
    <source>
        <dbReference type="PROSITE" id="PS50181"/>
    </source>
</evidence>
<protein>
    <recommendedName>
        <fullName evidence="2">F-box domain-containing protein</fullName>
    </recommendedName>
</protein>
<dbReference type="SUPFAM" id="SSF81383">
    <property type="entry name" value="F-box domain"/>
    <property type="match status" value="1"/>
</dbReference>
<feature type="region of interest" description="Disordered" evidence="1">
    <location>
        <begin position="443"/>
        <end position="475"/>
    </location>
</feature>
<gene>
    <name evidence="3" type="ORF">CVT26_010495</name>
</gene>
<evidence type="ECO:0000256" key="1">
    <source>
        <dbReference type="SAM" id="MobiDB-lite"/>
    </source>
</evidence>
<reference evidence="3 4" key="1">
    <citation type="journal article" date="2018" name="Evol. Lett.">
        <title>Horizontal gene cluster transfer increased hallucinogenic mushroom diversity.</title>
        <authorList>
            <person name="Reynolds H.T."/>
            <person name="Vijayakumar V."/>
            <person name="Gluck-Thaler E."/>
            <person name="Korotkin H.B."/>
            <person name="Matheny P.B."/>
            <person name="Slot J.C."/>
        </authorList>
    </citation>
    <scope>NUCLEOTIDE SEQUENCE [LARGE SCALE GENOMIC DNA]</scope>
    <source>
        <strain evidence="3 4">SRW20</strain>
    </source>
</reference>
<dbReference type="CDD" id="cd09917">
    <property type="entry name" value="F-box_SF"/>
    <property type="match status" value="1"/>
</dbReference>
<feature type="domain" description="F-box" evidence="2">
    <location>
        <begin position="73"/>
        <end position="122"/>
    </location>
</feature>
<dbReference type="InterPro" id="IPR036047">
    <property type="entry name" value="F-box-like_dom_sf"/>
</dbReference>
<feature type="compositionally biased region" description="Acidic residues" evidence="1">
    <location>
        <begin position="447"/>
        <end position="475"/>
    </location>
</feature>
<keyword evidence="4" id="KW-1185">Reference proteome</keyword>
<sequence>MSPRKSARIAEQQDAAIAAAESARQAMLASERAQIVAPARNLKKRKVANTVKASCEAPVLDDFRKIKGRRGALKTMTEMPVDILVEIFSQLQPIDLLHVSRATKDLRAIVLGPHAKYLWAQAYNNVPQSEKPPPCPPGMKLHHYTSLLDDHDTPRPALPLRLASFIGVGGYGCVPNVHPKNAGWYVVKAQYDRHVRRYSQLRNEEAKVQYKKDAEADVELRLKFGNKLEKWNRKMSRSRDSNIESIRQARRLAIIERIQKEGYSAELNHFRIDKLPGVNLAREFSDKEWEKLKGKIIPVLQYQRQENTKRTLIADYRWRIQLLSKTVKSTMGKALKPSVFPPISDYARAEPFCDLIQDQSISNNDLPKRVEEHTAEILKIAASWKVESDRFLRKLLKGSNSDPKSGADVLKLAATFFKCRFCNDPITYPRILMHACLRDKPLKTKDEDEEDEDNEPQQSDGEGETDGDDGEMSYKDEDDVLFPVATPENVWNHLSSWYGSAWNEGKDNIFVDEEATAFTRAIVKACGEDPDTMTSAAMEGKDFRLECVRCSGNSKQKSRKRLVMNWKAAILHDLDNHFEDPPSDDGWKLLTDEDIAKTKETEAKSSIKWRKPLVECVHCGYVMTKDNSQVDWHISGWHRTVLRGDLPIDDWVREQTYPVLDVPMKGPPYPVKI</sequence>
<dbReference type="EMBL" id="NHYE01005395">
    <property type="protein sequence ID" value="PPQ73597.1"/>
    <property type="molecule type" value="Genomic_DNA"/>
</dbReference>
<dbReference type="PROSITE" id="PS50181">
    <property type="entry name" value="FBOX"/>
    <property type="match status" value="1"/>
</dbReference>
<dbReference type="InterPro" id="IPR001810">
    <property type="entry name" value="F-box_dom"/>
</dbReference>
<dbReference type="Proteomes" id="UP000284706">
    <property type="component" value="Unassembled WGS sequence"/>
</dbReference>
<comment type="caution">
    <text evidence="3">The sequence shown here is derived from an EMBL/GenBank/DDBJ whole genome shotgun (WGS) entry which is preliminary data.</text>
</comment>
<accession>A0A409W526</accession>
<proteinExistence type="predicted"/>
<organism evidence="3 4">
    <name type="scientific">Gymnopilus dilepis</name>
    <dbReference type="NCBI Taxonomy" id="231916"/>
    <lineage>
        <taxon>Eukaryota</taxon>
        <taxon>Fungi</taxon>
        <taxon>Dikarya</taxon>
        <taxon>Basidiomycota</taxon>
        <taxon>Agaricomycotina</taxon>
        <taxon>Agaricomycetes</taxon>
        <taxon>Agaricomycetidae</taxon>
        <taxon>Agaricales</taxon>
        <taxon>Agaricineae</taxon>
        <taxon>Hymenogastraceae</taxon>
        <taxon>Gymnopilus</taxon>
    </lineage>
</organism>
<dbReference type="InParanoid" id="A0A409W526"/>
<evidence type="ECO:0000313" key="4">
    <source>
        <dbReference type="Proteomes" id="UP000284706"/>
    </source>
</evidence>
<evidence type="ECO:0000313" key="3">
    <source>
        <dbReference type="EMBL" id="PPQ73597.1"/>
    </source>
</evidence>
<dbReference type="OrthoDB" id="2322499at2759"/>
<dbReference type="Pfam" id="PF00646">
    <property type="entry name" value="F-box"/>
    <property type="match status" value="1"/>
</dbReference>
<name>A0A409W526_9AGAR</name>